<keyword evidence="4 6" id="KW-1133">Transmembrane helix</keyword>
<keyword evidence="5 6" id="KW-0472">Membrane</keyword>
<evidence type="ECO:0000256" key="4">
    <source>
        <dbReference type="ARBA" id="ARBA00022989"/>
    </source>
</evidence>
<dbReference type="RefSeq" id="WP_264716689.1">
    <property type="nucleotide sequence ID" value="NZ_JAPDNT010000048.1"/>
</dbReference>
<evidence type="ECO:0000256" key="3">
    <source>
        <dbReference type="ARBA" id="ARBA00022692"/>
    </source>
</evidence>
<dbReference type="PANTHER" id="PTHR30294:SF46">
    <property type="entry name" value="ABC TRANSPORTER PERMEASE"/>
    <property type="match status" value="1"/>
</dbReference>
<dbReference type="PANTHER" id="PTHR30294">
    <property type="entry name" value="MEMBRANE COMPONENT OF ABC TRANSPORTER YHHJ-RELATED"/>
    <property type="match status" value="1"/>
</dbReference>
<dbReference type="Proteomes" id="UP001165679">
    <property type="component" value="Unassembled WGS sequence"/>
</dbReference>
<sequence>MTRLRPGLLAVAAREVRWIFRGPVARFLLFGVPVIAFAVLGFTFSHAVVRGLDVVAVDMDNSATSRVFIQAIAAAPGITVAERANDLGAAASAIRAGRAIAAIYLPPEFGKDVLAGRAPRPVAFTNTQFFTPGNNAAKSIRDAMSAANAAVAPARQAVGDRAEAGLVPEEYVLSNPALNYAQFLLRAVLPTVLHVVIAISAGYAVGSEFRRRSMRAWWDLSGHSIAAALFGKLLPYYVVLMLMFVLMVGILDVWLGVSFRGSAVLTAVSATLLIVAYQMIGCLMQLLARNMAFGLSLTGIIVSPAFGYAGVGFPVLAMQSFPRAWGAILPLRWYIQILFDQASRGAALRFTAEPFAVLSGLTVVLALLVWLRFRSLARRGLIVPEEAEPPLDAAAPGAAGAFAAEWRRAISDRGVFGLFVLAPVLYAVFYPQPYLGQIVRNIPIAVVDQDGSELGRALTQALQAHGNISVALRASSYREAEEAIFARRAFAIMGIPPDTEKNVLKGVTARLPIYADSTYFILFNRSLQGMLETVQAYAADALAHGARTEGASVQAATRLSQPVELIQVPLFNPTASYSSYVVPAAFVLILHQTLLMGAAMLGGVAFERGGHVARRARASAAAILGQGLAHWTLYVPAMLLYFVVMPRVYGFSTLGSVWALAALSIPFILATSFLGQALGLLFRHRETAVLLVLATSLPQFFLVGVSWPAEALPGFLHRARELLPSVNAINGMVRINQMGASLTEVRPDWVRLCALTLLYFVIAAALAHLRAARASSHAPAV</sequence>
<accession>A0AA42CGH2</accession>
<feature type="transmembrane region" description="Helical" evidence="6">
    <location>
        <begin position="355"/>
        <end position="373"/>
    </location>
</feature>
<feature type="transmembrane region" description="Helical" evidence="6">
    <location>
        <begin position="414"/>
        <end position="431"/>
    </location>
</feature>
<feature type="transmembrane region" description="Helical" evidence="6">
    <location>
        <begin position="183"/>
        <end position="205"/>
    </location>
</feature>
<feature type="transmembrane region" description="Helical" evidence="6">
    <location>
        <begin position="261"/>
        <end position="280"/>
    </location>
</feature>
<evidence type="ECO:0000313" key="8">
    <source>
        <dbReference type="EMBL" id="MCW3477724.1"/>
    </source>
</evidence>
<evidence type="ECO:0000256" key="2">
    <source>
        <dbReference type="ARBA" id="ARBA00022475"/>
    </source>
</evidence>
<feature type="transmembrane region" description="Helical" evidence="6">
    <location>
        <begin position="656"/>
        <end position="681"/>
    </location>
</feature>
<comment type="caution">
    <text evidence="8">The sequence shown here is derived from an EMBL/GenBank/DDBJ whole genome shotgun (WGS) entry which is preliminary data.</text>
</comment>
<dbReference type="InterPro" id="IPR013525">
    <property type="entry name" value="ABC2_TM"/>
</dbReference>
<evidence type="ECO:0000256" key="1">
    <source>
        <dbReference type="ARBA" id="ARBA00004651"/>
    </source>
</evidence>
<evidence type="ECO:0000256" key="6">
    <source>
        <dbReference type="SAM" id="Phobius"/>
    </source>
</evidence>
<proteinExistence type="predicted"/>
<keyword evidence="9" id="KW-1185">Reference proteome</keyword>
<dbReference type="InterPro" id="IPR051449">
    <property type="entry name" value="ABC-2_transporter_component"/>
</dbReference>
<feature type="transmembrane region" description="Helical" evidence="6">
    <location>
        <begin position="749"/>
        <end position="769"/>
    </location>
</feature>
<keyword evidence="2" id="KW-1003">Cell membrane</keyword>
<feature type="transmembrane region" description="Helical" evidence="6">
    <location>
        <begin position="688"/>
        <end position="707"/>
    </location>
</feature>
<evidence type="ECO:0000256" key="5">
    <source>
        <dbReference type="ARBA" id="ARBA00023136"/>
    </source>
</evidence>
<feature type="transmembrane region" description="Helical" evidence="6">
    <location>
        <begin position="234"/>
        <end position="255"/>
    </location>
</feature>
<feature type="transmembrane region" description="Helical" evidence="6">
    <location>
        <begin position="27"/>
        <end position="49"/>
    </location>
</feature>
<reference evidence="8" key="1">
    <citation type="submission" date="2022-09" db="EMBL/GenBank/DDBJ databases">
        <title>Rhodovastum sp. nov. RN2-1 isolated from soil in Seongnam, South Korea.</title>
        <authorList>
            <person name="Le N.T."/>
        </authorList>
    </citation>
    <scope>NUCLEOTIDE SEQUENCE</scope>
    <source>
        <strain evidence="8">RN2-1</strain>
    </source>
</reference>
<comment type="subcellular location">
    <subcellularLocation>
        <location evidence="1">Cell membrane</location>
        <topology evidence="1">Multi-pass membrane protein</topology>
    </subcellularLocation>
</comment>
<feature type="transmembrane region" description="Helical" evidence="6">
    <location>
        <begin position="580"/>
        <end position="606"/>
    </location>
</feature>
<feature type="domain" description="ABC-2 type transporter transmembrane" evidence="7">
    <location>
        <begin position="418"/>
        <end position="764"/>
    </location>
</feature>
<dbReference type="Pfam" id="PF12698">
    <property type="entry name" value="ABC2_membrane_3"/>
    <property type="match status" value="2"/>
</dbReference>
<protein>
    <submittedName>
        <fullName evidence="8">ABC transporter permease</fullName>
    </submittedName>
</protein>
<evidence type="ECO:0000259" key="7">
    <source>
        <dbReference type="Pfam" id="PF12698"/>
    </source>
</evidence>
<dbReference type="GO" id="GO:0140359">
    <property type="term" value="F:ABC-type transporter activity"/>
    <property type="evidence" value="ECO:0007669"/>
    <property type="project" value="InterPro"/>
</dbReference>
<dbReference type="GO" id="GO:0005886">
    <property type="term" value="C:plasma membrane"/>
    <property type="evidence" value="ECO:0007669"/>
    <property type="project" value="UniProtKB-SubCell"/>
</dbReference>
<reference evidence="8" key="2">
    <citation type="submission" date="2022-10" db="EMBL/GenBank/DDBJ databases">
        <authorList>
            <person name="Trinh H.N."/>
        </authorList>
    </citation>
    <scope>NUCLEOTIDE SEQUENCE</scope>
    <source>
        <strain evidence="8">RN2-1</strain>
    </source>
</reference>
<evidence type="ECO:0000313" key="9">
    <source>
        <dbReference type="Proteomes" id="UP001165679"/>
    </source>
</evidence>
<dbReference type="EMBL" id="JAPDNT010000048">
    <property type="protein sequence ID" value="MCW3477724.1"/>
    <property type="molecule type" value="Genomic_DNA"/>
</dbReference>
<feature type="transmembrane region" description="Helical" evidence="6">
    <location>
        <begin position="292"/>
        <end position="316"/>
    </location>
</feature>
<dbReference type="AlphaFoldDB" id="A0AA42CGH2"/>
<keyword evidence="3 6" id="KW-0812">Transmembrane</keyword>
<feature type="domain" description="ABC-2 type transporter transmembrane" evidence="7">
    <location>
        <begin position="27"/>
        <end position="371"/>
    </location>
</feature>
<feature type="transmembrane region" description="Helical" evidence="6">
    <location>
        <begin position="618"/>
        <end position="644"/>
    </location>
</feature>
<organism evidence="8 9">
    <name type="scientific">Limobrevibacterium gyesilva</name>
    <dbReference type="NCBI Taxonomy" id="2991712"/>
    <lineage>
        <taxon>Bacteria</taxon>
        <taxon>Pseudomonadati</taxon>
        <taxon>Pseudomonadota</taxon>
        <taxon>Alphaproteobacteria</taxon>
        <taxon>Acetobacterales</taxon>
        <taxon>Acetobacteraceae</taxon>
        <taxon>Limobrevibacterium</taxon>
    </lineage>
</organism>
<gene>
    <name evidence="8" type="ORF">OL599_24520</name>
</gene>
<name>A0AA42CGH2_9PROT</name>
<dbReference type="Gene3D" id="3.40.1710.10">
    <property type="entry name" value="abc type-2 transporter like domain"/>
    <property type="match status" value="2"/>
</dbReference>